<proteinExistence type="predicted"/>
<feature type="region of interest" description="Disordered" evidence="1">
    <location>
        <begin position="88"/>
        <end position="147"/>
    </location>
</feature>
<sequence>MYIPQRTTIMEGTPLEFLEEVRAFSAHKHYQDAFDDPVQIGLDWGIRPHLWHKKWNTLSGGEMQRISLAIGCSFRPEILLLDELVMRGGDNREPPLEVSIDRQEDGEDGEEEEQAEGRRGRLNSKLSSASMGTMASSSAKMVQAGGH</sequence>
<dbReference type="Gene3D" id="3.40.50.300">
    <property type="entry name" value="P-loop containing nucleotide triphosphate hydrolases"/>
    <property type="match status" value="1"/>
</dbReference>
<keyword evidence="4" id="KW-1185">Reference proteome</keyword>
<protein>
    <recommendedName>
        <fullName evidence="2">ABC transporter domain-containing protein</fullName>
    </recommendedName>
</protein>
<dbReference type="AlphaFoldDB" id="A0AAD4DHK5"/>
<feature type="domain" description="ABC transporter" evidence="2">
    <location>
        <begin position="44"/>
        <end position="83"/>
    </location>
</feature>
<dbReference type="InterPro" id="IPR027417">
    <property type="entry name" value="P-loop_NTPase"/>
</dbReference>
<dbReference type="Proteomes" id="UP001194580">
    <property type="component" value="Unassembled WGS sequence"/>
</dbReference>
<comment type="caution">
    <text evidence="3">The sequence shown here is derived from an EMBL/GenBank/DDBJ whole genome shotgun (WGS) entry which is preliminary data.</text>
</comment>
<feature type="compositionally biased region" description="Acidic residues" evidence="1">
    <location>
        <begin position="104"/>
        <end position="114"/>
    </location>
</feature>
<dbReference type="PANTHER" id="PTHR43119">
    <property type="entry name" value="ABC TRANSPORT PROTEIN ATP-BINDING COMPONENT-RELATED"/>
    <property type="match status" value="1"/>
</dbReference>
<dbReference type="GO" id="GO:0016887">
    <property type="term" value="F:ATP hydrolysis activity"/>
    <property type="evidence" value="ECO:0007669"/>
    <property type="project" value="InterPro"/>
</dbReference>
<dbReference type="InterPro" id="IPR003439">
    <property type="entry name" value="ABC_transporter-like_ATP-bd"/>
</dbReference>
<evidence type="ECO:0000313" key="4">
    <source>
        <dbReference type="Proteomes" id="UP001194580"/>
    </source>
</evidence>
<evidence type="ECO:0000256" key="1">
    <source>
        <dbReference type="SAM" id="MobiDB-lite"/>
    </source>
</evidence>
<name>A0AAD4DHK5_9FUNG</name>
<dbReference type="SUPFAM" id="SSF52540">
    <property type="entry name" value="P-loop containing nucleoside triphosphate hydrolases"/>
    <property type="match status" value="1"/>
</dbReference>
<dbReference type="GO" id="GO:0005524">
    <property type="term" value="F:ATP binding"/>
    <property type="evidence" value="ECO:0007669"/>
    <property type="project" value="InterPro"/>
</dbReference>
<dbReference type="Pfam" id="PF00005">
    <property type="entry name" value="ABC_tran"/>
    <property type="match status" value="1"/>
</dbReference>
<evidence type="ECO:0000259" key="2">
    <source>
        <dbReference type="Pfam" id="PF00005"/>
    </source>
</evidence>
<dbReference type="EMBL" id="JAAAIL010000312">
    <property type="protein sequence ID" value="KAG0277022.1"/>
    <property type="molecule type" value="Genomic_DNA"/>
</dbReference>
<gene>
    <name evidence="3" type="ORF">BGZ95_006667</name>
</gene>
<accession>A0AAD4DHK5</accession>
<feature type="compositionally biased region" description="Basic and acidic residues" evidence="1">
    <location>
        <begin position="89"/>
        <end position="103"/>
    </location>
</feature>
<reference evidence="3" key="1">
    <citation type="journal article" date="2020" name="Fungal Divers.">
        <title>Resolving the Mortierellaceae phylogeny through synthesis of multi-gene phylogenetics and phylogenomics.</title>
        <authorList>
            <person name="Vandepol N."/>
            <person name="Liber J."/>
            <person name="Desiro A."/>
            <person name="Na H."/>
            <person name="Kennedy M."/>
            <person name="Barry K."/>
            <person name="Grigoriev I.V."/>
            <person name="Miller A.N."/>
            <person name="O'Donnell K."/>
            <person name="Stajich J.E."/>
            <person name="Bonito G."/>
        </authorList>
    </citation>
    <scope>NUCLEOTIDE SEQUENCE</scope>
    <source>
        <strain evidence="3">NRRL 28262</strain>
    </source>
</reference>
<dbReference type="PANTHER" id="PTHR43119:SF1">
    <property type="entry name" value="ABC TRANSPORTER DOMAIN-CONTAINING PROTEIN"/>
    <property type="match status" value="1"/>
</dbReference>
<feature type="compositionally biased region" description="Low complexity" evidence="1">
    <location>
        <begin position="127"/>
        <end position="141"/>
    </location>
</feature>
<organism evidence="3 4">
    <name type="scientific">Linnemannia exigua</name>
    <dbReference type="NCBI Taxonomy" id="604196"/>
    <lineage>
        <taxon>Eukaryota</taxon>
        <taxon>Fungi</taxon>
        <taxon>Fungi incertae sedis</taxon>
        <taxon>Mucoromycota</taxon>
        <taxon>Mortierellomycotina</taxon>
        <taxon>Mortierellomycetes</taxon>
        <taxon>Mortierellales</taxon>
        <taxon>Mortierellaceae</taxon>
        <taxon>Linnemannia</taxon>
    </lineage>
</organism>
<evidence type="ECO:0000313" key="3">
    <source>
        <dbReference type="EMBL" id="KAG0277022.1"/>
    </source>
</evidence>